<gene>
    <name evidence="2" type="ORF">LTRI10_LOCUS20178</name>
</gene>
<dbReference type="EMBL" id="OZ034816">
    <property type="protein sequence ID" value="CAL1378606.1"/>
    <property type="molecule type" value="Genomic_DNA"/>
</dbReference>
<protein>
    <submittedName>
        <fullName evidence="2">Uncharacterized protein</fullName>
    </submittedName>
</protein>
<keyword evidence="3" id="KW-1185">Reference proteome</keyword>
<dbReference type="Proteomes" id="UP001497516">
    <property type="component" value="Chromosome 3"/>
</dbReference>
<accession>A0AAV2DY77</accession>
<organism evidence="2 3">
    <name type="scientific">Linum trigynum</name>
    <dbReference type="NCBI Taxonomy" id="586398"/>
    <lineage>
        <taxon>Eukaryota</taxon>
        <taxon>Viridiplantae</taxon>
        <taxon>Streptophyta</taxon>
        <taxon>Embryophyta</taxon>
        <taxon>Tracheophyta</taxon>
        <taxon>Spermatophyta</taxon>
        <taxon>Magnoliopsida</taxon>
        <taxon>eudicotyledons</taxon>
        <taxon>Gunneridae</taxon>
        <taxon>Pentapetalae</taxon>
        <taxon>rosids</taxon>
        <taxon>fabids</taxon>
        <taxon>Malpighiales</taxon>
        <taxon>Linaceae</taxon>
        <taxon>Linum</taxon>
    </lineage>
</organism>
<evidence type="ECO:0000256" key="1">
    <source>
        <dbReference type="SAM" id="MobiDB-lite"/>
    </source>
</evidence>
<evidence type="ECO:0000313" key="2">
    <source>
        <dbReference type="EMBL" id="CAL1378606.1"/>
    </source>
</evidence>
<proteinExistence type="predicted"/>
<sequence>MLAKENAPAPRMESSRPSLFLFFDCWTRRRFELSDRPKMRRTRIKNSPLNLVPAGGSGDRILKQTR</sequence>
<dbReference type="AlphaFoldDB" id="A0AAV2DY77"/>
<feature type="region of interest" description="Disordered" evidence="1">
    <location>
        <begin position="44"/>
        <end position="66"/>
    </location>
</feature>
<name>A0AAV2DY77_9ROSI</name>
<reference evidence="2 3" key="1">
    <citation type="submission" date="2024-04" db="EMBL/GenBank/DDBJ databases">
        <authorList>
            <person name="Fracassetti M."/>
        </authorList>
    </citation>
    <scope>NUCLEOTIDE SEQUENCE [LARGE SCALE GENOMIC DNA]</scope>
</reference>
<evidence type="ECO:0000313" key="3">
    <source>
        <dbReference type="Proteomes" id="UP001497516"/>
    </source>
</evidence>